<organism evidence="2 3">
    <name type="scientific">Caldalkalibacillus horti</name>
    <dbReference type="NCBI Taxonomy" id="77523"/>
    <lineage>
        <taxon>Bacteria</taxon>
        <taxon>Bacillati</taxon>
        <taxon>Bacillota</taxon>
        <taxon>Bacilli</taxon>
        <taxon>Bacillales</taxon>
        <taxon>Bacillaceae</taxon>
        <taxon>Caldalkalibacillus</taxon>
    </lineage>
</organism>
<name>A0ABT9VWQ0_9BACI</name>
<feature type="transmembrane region" description="Helical" evidence="1">
    <location>
        <begin position="12"/>
        <end position="31"/>
    </location>
</feature>
<accession>A0ABT9VWQ0</accession>
<reference evidence="2 3" key="1">
    <citation type="submission" date="2023-07" db="EMBL/GenBank/DDBJ databases">
        <title>Genomic Encyclopedia of Type Strains, Phase IV (KMG-IV): sequencing the most valuable type-strain genomes for metagenomic binning, comparative biology and taxonomic classification.</title>
        <authorList>
            <person name="Goeker M."/>
        </authorList>
    </citation>
    <scope>NUCLEOTIDE SEQUENCE [LARGE SCALE GENOMIC DNA]</scope>
    <source>
        <strain evidence="2 3">DSM 12751</strain>
    </source>
</reference>
<evidence type="ECO:0000313" key="2">
    <source>
        <dbReference type="EMBL" id="MDQ0165320.1"/>
    </source>
</evidence>
<keyword evidence="1" id="KW-0812">Transmembrane</keyword>
<gene>
    <name evidence="2" type="ORF">J2S11_001220</name>
</gene>
<sequence length="111" mass="12803">MKKQGLFRLRLYLIIMVGILVLFAMLMFIPVDLGPHDNTRMIVDQTYRIYIAPPCYEQTEVTNNLLETTFGSVVESSLQPESACTAEALSTINVTMWSALKERLFPTRWNW</sequence>
<evidence type="ECO:0000313" key="3">
    <source>
        <dbReference type="Proteomes" id="UP001235840"/>
    </source>
</evidence>
<proteinExistence type="predicted"/>
<keyword evidence="1" id="KW-0472">Membrane</keyword>
<dbReference type="Proteomes" id="UP001235840">
    <property type="component" value="Unassembled WGS sequence"/>
</dbReference>
<keyword evidence="3" id="KW-1185">Reference proteome</keyword>
<dbReference type="EMBL" id="JAUSTY010000004">
    <property type="protein sequence ID" value="MDQ0165320.1"/>
    <property type="molecule type" value="Genomic_DNA"/>
</dbReference>
<keyword evidence="1" id="KW-1133">Transmembrane helix</keyword>
<evidence type="ECO:0000256" key="1">
    <source>
        <dbReference type="SAM" id="Phobius"/>
    </source>
</evidence>
<protein>
    <submittedName>
        <fullName evidence="2">Uncharacterized protein</fullName>
    </submittedName>
</protein>
<comment type="caution">
    <text evidence="2">The sequence shown here is derived from an EMBL/GenBank/DDBJ whole genome shotgun (WGS) entry which is preliminary data.</text>
</comment>